<keyword evidence="4" id="KW-1185">Reference proteome</keyword>
<feature type="region of interest" description="Disordered" evidence="2">
    <location>
        <begin position="438"/>
        <end position="468"/>
    </location>
</feature>
<evidence type="ECO:0000256" key="1">
    <source>
        <dbReference type="SAM" id="Coils"/>
    </source>
</evidence>
<sequence>MLRSTSTVTLLSGGGTRAPGTPSRRANVCRLRLTVPPESPVSEESEKKVERKEQHPDPSNGEPTRKLPQGVVYGVVRRSDQNQQKEMVVYGWSTNQLKEEMNYIKDHLCGLQVRATLEKVRKRMYGDYDEMRQKIRQITQELSVSQAQKDYLENHIETQSSALDSFNATNSALASDSIDLQKTLVDVTLENSNIKDQIRNLQQTYEVSMDKLREKQRQLEAAQVENQLLKMKVESSHEANAEVLREMTRKLYSQYEDKLQEEQRRHSAEKQALLEETNSFLKTIEEANKKMQAAEISLEEKDQRIGELDRLIERMEKERHQLQLQLLEHETEMSGEITGSDHERYQQLEEASASLRERIRHLDDMVHCQQKKVKQMVEEIESLKKKVQQKQLLILQLLEKISFLEGENNELQSKLDYLTENQPKTEVETREVGVGCDLVPRLPSQQNDSPSHQQRRGSPVSSEERLRRDKQHLDDITAARLLPLHHLPAQLLSIEESLALQQQQKQSYEEMQAKLAAQKLAERLNIKMQSYNPEGEPSRKYREVRDEDDDQFSDGEF</sequence>
<dbReference type="InterPro" id="IPR051375">
    <property type="entry name" value="Tuftelin_GRINL1A/MYZAP/CCD68"/>
</dbReference>
<gene>
    <name evidence="3" type="ORF">mPipKuh1_013845</name>
</gene>
<evidence type="ECO:0000313" key="4">
    <source>
        <dbReference type="Proteomes" id="UP000558488"/>
    </source>
</evidence>
<name>A0A7J8B3N8_PIPKU</name>
<comment type="caution">
    <text evidence="3">The sequence shown here is derived from an EMBL/GenBank/DDBJ whole genome shotgun (WGS) entry which is preliminary data.</text>
</comment>
<feature type="region of interest" description="Disordered" evidence="2">
    <location>
        <begin position="1"/>
        <end position="68"/>
    </location>
</feature>
<feature type="compositionally biased region" description="Basic and acidic residues" evidence="2">
    <location>
        <begin position="44"/>
        <end position="56"/>
    </location>
</feature>
<dbReference type="PANTHER" id="PTHR23171">
    <property type="entry name" value="GDOWN1"/>
    <property type="match status" value="1"/>
</dbReference>
<evidence type="ECO:0000256" key="2">
    <source>
        <dbReference type="SAM" id="MobiDB-lite"/>
    </source>
</evidence>
<accession>A0A7J8B3N8</accession>
<feature type="compositionally biased region" description="Low complexity" evidence="2">
    <location>
        <begin position="1"/>
        <end position="11"/>
    </location>
</feature>
<dbReference type="Proteomes" id="UP000558488">
    <property type="component" value="Unassembled WGS sequence"/>
</dbReference>
<feature type="coiled-coil region" evidence="1">
    <location>
        <begin position="184"/>
        <end position="421"/>
    </location>
</feature>
<evidence type="ECO:0008006" key="5">
    <source>
        <dbReference type="Google" id="ProtNLM"/>
    </source>
</evidence>
<feature type="compositionally biased region" description="Polar residues" evidence="2">
    <location>
        <begin position="443"/>
        <end position="452"/>
    </location>
</feature>
<feature type="region of interest" description="Disordered" evidence="2">
    <location>
        <begin position="527"/>
        <end position="557"/>
    </location>
</feature>
<feature type="compositionally biased region" description="Acidic residues" evidence="2">
    <location>
        <begin position="546"/>
        <end position="557"/>
    </location>
</feature>
<dbReference type="EMBL" id="JACAGB010000001">
    <property type="protein sequence ID" value="KAF6393294.1"/>
    <property type="molecule type" value="Genomic_DNA"/>
</dbReference>
<keyword evidence="1" id="KW-0175">Coiled coil</keyword>
<feature type="coiled-coil region" evidence="1">
    <location>
        <begin position="121"/>
        <end position="148"/>
    </location>
</feature>
<proteinExistence type="predicted"/>
<evidence type="ECO:0000313" key="3">
    <source>
        <dbReference type="EMBL" id="KAF6393294.1"/>
    </source>
</evidence>
<reference evidence="3 4" key="1">
    <citation type="journal article" date="2020" name="Nature">
        <title>Six reference-quality genomes reveal evolution of bat adaptations.</title>
        <authorList>
            <person name="Jebb D."/>
            <person name="Huang Z."/>
            <person name="Pippel M."/>
            <person name="Hughes G.M."/>
            <person name="Lavrichenko K."/>
            <person name="Devanna P."/>
            <person name="Winkler S."/>
            <person name="Jermiin L.S."/>
            <person name="Skirmuntt E.C."/>
            <person name="Katzourakis A."/>
            <person name="Burkitt-Gray L."/>
            <person name="Ray D.A."/>
            <person name="Sullivan K.A.M."/>
            <person name="Roscito J.G."/>
            <person name="Kirilenko B.M."/>
            <person name="Davalos L.M."/>
            <person name="Corthals A.P."/>
            <person name="Power M.L."/>
            <person name="Jones G."/>
            <person name="Ransome R.D."/>
            <person name="Dechmann D.K.N."/>
            <person name="Locatelli A.G."/>
            <person name="Puechmaille S.J."/>
            <person name="Fedrigo O."/>
            <person name="Jarvis E.D."/>
            <person name="Hiller M."/>
            <person name="Vernes S.C."/>
            <person name="Myers E.W."/>
            <person name="Teeling E.C."/>
        </authorList>
    </citation>
    <scope>NUCLEOTIDE SEQUENCE [LARGE SCALE GENOMIC DNA]</scope>
    <source>
        <strain evidence="3">MPipKuh1</strain>
        <tissue evidence="3">Flight muscle</tissue>
    </source>
</reference>
<protein>
    <recommendedName>
        <fullName evidence="5">Myocardial zonula adherens protein</fullName>
    </recommendedName>
</protein>
<dbReference type="AlphaFoldDB" id="A0A7J8B3N8"/>
<feature type="compositionally biased region" description="Basic and acidic residues" evidence="2">
    <location>
        <begin position="536"/>
        <end position="545"/>
    </location>
</feature>
<dbReference type="GO" id="GO:0031674">
    <property type="term" value="C:I band"/>
    <property type="evidence" value="ECO:0007669"/>
    <property type="project" value="TreeGrafter"/>
</dbReference>
<dbReference type="GO" id="GO:0035556">
    <property type="term" value="P:intracellular signal transduction"/>
    <property type="evidence" value="ECO:0007669"/>
    <property type="project" value="TreeGrafter"/>
</dbReference>
<organism evidence="3 4">
    <name type="scientific">Pipistrellus kuhlii</name>
    <name type="common">Kuhl's pipistrelle</name>
    <dbReference type="NCBI Taxonomy" id="59472"/>
    <lineage>
        <taxon>Eukaryota</taxon>
        <taxon>Metazoa</taxon>
        <taxon>Chordata</taxon>
        <taxon>Craniata</taxon>
        <taxon>Vertebrata</taxon>
        <taxon>Euteleostomi</taxon>
        <taxon>Mammalia</taxon>
        <taxon>Eutheria</taxon>
        <taxon>Laurasiatheria</taxon>
        <taxon>Chiroptera</taxon>
        <taxon>Yangochiroptera</taxon>
        <taxon>Vespertilionidae</taxon>
        <taxon>Pipistrellus</taxon>
    </lineage>
</organism>
<dbReference type="PANTHER" id="PTHR23171:SF2">
    <property type="entry name" value="MYOCARDIAL ZONULA ADHERENS PROTEIN"/>
    <property type="match status" value="1"/>
</dbReference>